<comment type="caution">
    <text evidence="2">The sequence shown here is derived from an EMBL/GenBank/DDBJ whole genome shotgun (WGS) entry which is preliminary data.</text>
</comment>
<sequence>MEADPAVYGPRGDRGGGVGDGGLGVQDLADAVGAGGGRGDGQAELAEGADRRVEVAEEGGEREEPAEGHPAGGDLPHAQADHREHAQRLHDLDELRVHLAQPRPAHTGPHPGTRLALQPPLLVGAPVVGLGEDDVAERLLHHRGDRAVGDPLGARGLLDTAGEAARGEQEQRREDEGGQRQVPAQPEGGGGVEDGGEGCRYGSYDARDHQLLDGLDVSGEPFDQVALAVALEEVRGQVLDMAEDGRAQAQHESLRGPGGQGVAETADERGERGHAEPGTGRPPEGGQPAGLQGVVGQLGEQQDRGGLGERGHGHAGDDRPEPLAVPAGQRPEPAEGLAGFPQHRQFLSTAVDTTSDTAEAGPPVRPRSNR</sequence>
<evidence type="ECO:0000256" key="1">
    <source>
        <dbReference type="SAM" id="MobiDB-lite"/>
    </source>
</evidence>
<feature type="region of interest" description="Disordered" evidence="1">
    <location>
        <begin position="163"/>
        <end position="204"/>
    </location>
</feature>
<feature type="compositionally biased region" description="Low complexity" evidence="1">
    <location>
        <begin position="289"/>
        <end position="300"/>
    </location>
</feature>
<feature type="compositionally biased region" description="Polar residues" evidence="1">
    <location>
        <begin position="345"/>
        <end position="357"/>
    </location>
</feature>
<gene>
    <name evidence="2" type="ORF">M878_23195</name>
</gene>
<dbReference type="AlphaFoldDB" id="V6KGM9"/>
<organism evidence="2 3">
    <name type="scientific">Streptomyces roseochromogenus subsp. oscitans DS 12.976</name>
    <dbReference type="NCBI Taxonomy" id="1352936"/>
    <lineage>
        <taxon>Bacteria</taxon>
        <taxon>Bacillati</taxon>
        <taxon>Actinomycetota</taxon>
        <taxon>Actinomycetes</taxon>
        <taxon>Kitasatosporales</taxon>
        <taxon>Streptomycetaceae</taxon>
        <taxon>Streptomyces</taxon>
    </lineage>
</organism>
<feature type="region of interest" description="Disordered" evidence="1">
    <location>
        <begin position="1"/>
        <end position="92"/>
    </location>
</feature>
<dbReference type="EMBL" id="AWQX01000201">
    <property type="protein sequence ID" value="EST28154.1"/>
    <property type="molecule type" value="Genomic_DNA"/>
</dbReference>
<feature type="compositionally biased region" description="Basic and acidic residues" evidence="1">
    <location>
        <begin position="165"/>
        <end position="178"/>
    </location>
</feature>
<dbReference type="HOGENOM" id="CLU_747880_0_0_11"/>
<dbReference type="Proteomes" id="UP000017984">
    <property type="component" value="Chromosome"/>
</dbReference>
<protein>
    <submittedName>
        <fullName evidence="2">Uncharacterized protein</fullName>
    </submittedName>
</protein>
<proteinExistence type="predicted"/>
<accession>V6KGM9</accession>
<feature type="compositionally biased region" description="Basic and acidic residues" evidence="1">
    <location>
        <begin position="301"/>
        <end position="321"/>
    </location>
</feature>
<dbReference type="PATRIC" id="fig|1352936.5.peg.4834"/>
<feature type="compositionally biased region" description="Basic and acidic residues" evidence="1">
    <location>
        <begin position="79"/>
        <end position="92"/>
    </location>
</feature>
<evidence type="ECO:0000313" key="2">
    <source>
        <dbReference type="EMBL" id="EST28154.1"/>
    </source>
</evidence>
<evidence type="ECO:0000313" key="3">
    <source>
        <dbReference type="Proteomes" id="UP000017984"/>
    </source>
</evidence>
<feature type="region of interest" description="Disordered" evidence="1">
    <location>
        <begin position="242"/>
        <end position="370"/>
    </location>
</feature>
<reference evidence="2 3" key="1">
    <citation type="journal article" date="2014" name="Genome Announc.">
        <title>Draft Genome Sequence of Streptomyces roseochromogenes subsp. oscitans DS 12.976, Producer of the Aminocoumarin Antibiotic Clorobiocin.</title>
        <authorList>
            <person name="Ruckert C."/>
            <person name="Kalinowski J."/>
            <person name="Heide L."/>
            <person name="Apel A.K."/>
        </authorList>
    </citation>
    <scope>NUCLEOTIDE SEQUENCE [LARGE SCALE GENOMIC DNA]</scope>
    <source>
        <strain evidence="2 3">DS 12.976</strain>
    </source>
</reference>
<name>V6KGM9_STRRC</name>
<keyword evidence="3" id="KW-1185">Reference proteome</keyword>
<feature type="compositionally biased region" description="Basic and acidic residues" evidence="1">
    <location>
        <begin position="266"/>
        <end position="275"/>
    </location>
</feature>
<feature type="compositionally biased region" description="Gly residues" evidence="1">
    <location>
        <begin position="15"/>
        <end position="24"/>
    </location>
</feature>